<gene>
    <name evidence="6" type="primary">minC</name>
    <name evidence="9" type="ORF">EV694_0279</name>
</gene>
<dbReference type="GO" id="GO:0000902">
    <property type="term" value="P:cell morphogenesis"/>
    <property type="evidence" value="ECO:0007669"/>
    <property type="project" value="InterPro"/>
</dbReference>
<dbReference type="InterPro" id="IPR036145">
    <property type="entry name" value="MinC_C_sf"/>
</dbReference>
<dbReference type="OrthoDB" id="9794530at2"/>
<evidence type="ECO:0000256" key="1">
    <source>
        <dbReference type="ARBA" id="ARBA00006291"/>
    </source>
</evidence>
<keyword evidence="2 6" id="KW-0132">Cell division</keyword>
<sequence length="220" mass="24709">MAKDVIELKTGHFSSIFITLNSNNLTVIKRALTKKVKKSPHFFQNVPVILKFTPSLHKVDLNALKTLLQQFNIHLIGVSDWQNSLEKELILTANLPTLGKSQQFDDILPEYGYLPPKIIYGNLQAGEVVYAKNSDLIINGDVSQGAEVAAEGNIHIYGKLQGRAMAGVNHHQGLLYVQSLEAEFISVCQRSLYQQHIPLEYWQKAVMIAPDKEKLVLKTF</sequence>
<dbReference type="NCBIfam" id="TIGR01222">
    <property type="entry name" value="minC"/>
    <property type="match status" value="1"/>
</dbReference>
<evidence type="ECO:0000256" key="4">
    <source>
        <dbReference type="ARBA" id="ARBA00023306"/>
    </source>
</evidence>
<comment type="subunit">
    <text evidence="6">Interacts with MinD and FtsZ.</text>
</comment>
<dbReference type="AlphaFoldDB" id="A0A4R1G5C2"/>
<comment type="function">
    <text evidence="5 6">Cell division inhibitor that blocks the formation of polar Z ring septums. Rapidly oscillates between the poles of the cell to destabilize FtsZ filaments that have formed before they mature into polar Z rings. Prevents FtsZ polymerization.</text>
</comment>
<dbReference type="PANTHER" id="PTHR34108:SF1">
    <property type="entry name" value="SEPTUM SITE-DETERMINING PROTEIN MINC"/>
    <property type="match status" value="1"/>
</dbReference>
<dbReference type="Gene3D" id="3.30.70.260">
    <property type="match status" value="1"/>
</dbReference>
<dbReference type="GO" id="GO:0051302">
    <property type="term" value="P:regulation of cell division"/>
    <property type="evidence" value="ECO:0007669"/>
    <property type="project" value="InterPro"/>
</dbReference>
<evidence type="ECO:0000313" key="10">
    <source>
        <dbReference type="Proteomes" id="UP000294702"/>
    </source>
</evidence>
<comment type="caution">
    <text evidence="9">The sequence shown here is derived from an EMBL/GenBank/DDBJ whole genome shotgun (WGS) entry which is preliminary data.</text>
</comment>
<dbReference type="RefSeq" id="WP_132688181.1">
    <property type="nucleotide sequence ID" value="NZ_SMFT01000001.1"/>
</dbReference>
<keyword evidence="10" id="KW-1185">Reference proteome</keyword>
<evidence type="ECO:0000256" key="3">
    <source>
        <dbReference type="ARBA" id="ARBA00023210"/>
    </source>
</evidence>
<proteinExistence type="inferred from homology"/>
<dbReference type="EMBL" id="SMFT01000001">
    <property type="protein sequence ID" value="TCK01660.1"/>
    <property type="molecule type" value="Genomic_DNA"/>
</dbReference>
<dbReference type="SUPFAM" id="SSF63848">
    <property type="entry name" value="Cell-division inhibitor MinC, C-terminal domain"/>
    <property type="match status" value="1"/>
</dbReference>
<evidence type="ECO:0000256" key="6">
    <source>
        <dbReference type="HAMAP-Rule" id="MF_00267"/>
    </source>
</evidence>
<dbReference type="Proteomes" id="UP000294702">
    <property type="component" value="Unassembled WGS sequence"/>
</dbReference>
<keyword evidence="3 6" id="KW-0717">Septation</keyword>
<evidence type="ECO:0000256" key="2">
    <source>
        <dbReference type="ARBA" id="ARBA00022618"/>
    </source>
</evidence>
<dbReference type="PANTHER" id="PTHR34108">
    <property type="entry name" value="SEPTUM SITE-DETERMINING PROTEIN MINC"/>
    <property type="match status" value="1"/>
</dbReference>
<dbReference type="InterPro" id="IPR013033">
    <property type="entry name" value="MinC"/>
</dbReference>
<feature type="domain" description="Septum formation inhibitor MinC N-terminal" evidence="8">
    <location>
        <begin position="6"/>
        <end position="74"/>
    </location>
</feature>
<keyword evidence="4 6" id="KW-0131">Cell cycle</keyword>
<feature type="domain" description="Septum formation inhibitor MinC C-terminal" evidence="7">
    <location>
        <begin position="119"/>
        <end position="217"/>
    </location>
</feature>
<name>A0A4R1G5C2_9PAST</name>
<protein>
    <recommendedName>
        <fullName evidence="6">Probable septum site-determining protein MinC</fullName>
    </recommendedName>
</protein>
<evidence type="ECO:0000259" key="7">
    <source>
        <dbReference type="Pfam" id="PF03775"/>
    </source>
</evidence>
<dbReference type="Pfam" id="PF03775">
    <property type="entry name" value="MinC_C"/>
    <property type="match status" value="1"/>
</dbReference>
<organism evidence="9 10">
    <name type="scientific">Volucribacter psittacicida</name>
    <dbReference type="NCBI Taxonomy" id="203482"/>
    <lineage>
        <taxon>Bacteria</taxon>
        <taxon>Pseudomonadati</taxon>
        <taxon>Pseudomonadota</taxon>
        <taxon>Gammaproteobacteria</taxon>
        <taxon>Pasteurellales</taxon>
        <taxon>Pasteurellaceae</taxon>
        <taxon>Volucribacter</taxon>
    </lineage>
</organism>
<dbReference type="GO" id="GO:1901891">
    <property type="term" value="P:regulation of cell septum assembly"/>
    <property type="evidence" value="ECO:0007669"/>
    <property type="project" value="InterPro"/>
</dbReference>
<dbReference type="GO" id="GO:0000917">
    <property type="term" value="P:division septum assembly"/>
    <property type="evidence" value="ECO:0007669"/>
    <property type="project" value="UniProtKB-KW"/>
</dbReference>
<evidence type="ECO:0000259" key="8">
    <source>
        <dbReference type="Pfam" id="PF05209"/>
    </source>
</evidence>
<accession>A0A4R1G5C2</accession>
<dbReference type="InterPro" id="IPR016098">
    <property type="entry name" value="CAP/MinC_C"/>
</dbReference>
<evidence type="ECO:0000313" key="9">
    <source>
        <dbReference type="EMBL" id="TCK01660.1"/>
    </source>
</evidence>
<dbReference type="Gene3D" id="2.160.20.70">
    <property type="match status" value="1"/>
</dbReference>
<reference evidence="9 10" key="1">
    <citation type="submission" date="2019-03" db="EMBL/GenBank/DDBJ databases">
        <title>Genomic Encyclopedia of Type Strains, Phase IV (KMG-IV): sequencing the most valuable type-strain genomes for metagenomic binning, comparative biology and taxonomic classification.</title>
        <authorList>
            <person name="Goeker M."/>
        </authorList>
    </citation>
    <scope>NUCLEOTIDE SEQUENCE [LARGE SCALE GENOMIC DNA]</scope>
    <source>
        <strain evidence="9 10">DSM 15534</strain>
    </source>
</reference>
<dbReference type="InterPro" id="IPR005526">
    <property type="entry name" value="Septum_form_inhib_MinC_C"/>
</dbReference>
<dbReference type="InterPro" id="IPR007874">
    <property type="entry name" value="MinC_N"/>
</dbReference>
<evidence type="ECO:0000256" key="5">
    <source>
        <dbReference type="ARBA" id="ARBA00025606"/>
    </source>
</evidence>
<dbReference type="HAMAP" id="MF_00267">
    <property type="entry name" value="MinC"/>
    <property type="match status" value="1"/>
</dbReference>
<comment type="similarity">
    <text evidence="1 6">Belongs to the MinC family.</text>
</comment>
<dbReference type="Pfam" id="PF05209">
    <property type="entry name" value="MinC_N"/>
    <property type="match status" value="1"/>
</dbReference>